<keyword evidence="3" id="KW-1185">Reference proteome</keyword>
<gene>
    <name evidence="2" type="ORF">CQA63_00580</name>
</gene>
<comment type="caution">
    <text evidence="2">The sequence shown here is derived from an EMBL/GenBank/DDBJ whole genome shotgun (WGS) entry which is preliminary data.</text>
</comment>
<dbReference type="Proteomes" id="UP000256599">
    <property type="component" value="Unassembled WGS sequence"/>
</dbReference>
<evidence type="ECO:0000256" key="1">
    <source>
        <dbReference type="SAM" id="Coils"/>
    </source>
</evidence>
<feature type="coiled-coil region" evidence="1">
    <location>
        <begin position="2"/>
        <end position="54"/>
    </location>
</feature>
<keyword evidence="1" id="KW-0175">Coiled coil</keyword>
<name>A0A3D8I7S0_9HELI</name>
<dbReference type="RefSeq" id="WP_104699226.1">
    <property type="nucleotide sequence ID" value="NZ_FZPP01000003.1"/>
</dbReference>
<evidence type="ECO:0000313" key="2">
    <source>
        <dbReference type="EMBL" id="RDU61036.1"/>
    </source>
</evidence>
<reference evidence="2 3" key="1">
    <citation type="submission" date="2018-04" db="EMBL/GenBank/DDBJ databases">
        <title>Novel Campyloabacter and Helicobacter Species and Strains.</title>
        <authorList>
            <person name="Mannion A.J."/>
            <person name="Shen Z."/>
            <person name="Fox J.G."/>
        </authorList>
    </citation>
    <scope>NUCLEOTIDE SEQUENCE [LARGE SCALE GENOMIC DNA]</scope>
    <source>
        <strain evidence="2 3">MIT 98-6070</strain>
    </source>
</reference>
<dbReference type="AlphaFoldDB" id="A0A3D8I7S0"/>
<protein>
    <submittedName>
        <fullName evidence="2">Uncharacterized protein</fullName>
    </submittedName>
</protein>
<evidence type="ECO:0000313" key="3">
    <source>
        <dbReference type="Proteomes" id="UP000256599"/>
    </source>
</evidence>
<accession>A0A3D8I7S0</accession>
<sequence>MLIKYENQIKALQSQIQRLESGSSDMHSSLQSEITLLQNANDMLNDRIESLLKSINGKDNDLLESL</sequence>
<proteinExistence type="predicted"/>
<organism evidence="2 3">
    <name type="scientific">Helicobacter marmotae</name>
    <dbReference type="NCBI Taxonomy" id="152490"/>
    <lineage>
        <taxon>Bacteria</taxon>
        <taxon>Pseudomonadati</taxon>
        <taxon>Campylobacterota</taxon>
        <taxon>Epsilonproteobacteria</taxon>
        <taxon>Campylobacterales</taxon>
        <taxon>Helicobacteraceae</taxon>
        <taxon>Helicobacter</taxon>
    </lineage>
</organism>
<dbReference type="EMBL" id="NXLR01000001">
    <property type="protein sequence ID" value="RDU61036.1"/>
    <property type="molecule type" value="Genomic_DNA"/>
</dbReference>